<evidence type="ECO:0008006" key="4">
    <source>
        <dbReference type="Google" id="ProtNLM"/>
    </source>
</evidence>
<keyword evidence="1" id="KW-0732">Signal</keyword>
<keyword evidence="3" id="KW-1185">Reference proteome</keyword>
<feature type="chain" id="PRO_5006406204" description="PepSY domain-containing protein" evidence="1">
    <location>
        <begin position="26"/>
        <end position="110"/>
    </location>
</feature>
<evidence type="ECO:0000313" key="3">
    <source>
        <dbReference type="Proteomes" id="UP000051804"/>
    </source>
</evidence>
<comment type="caution">
    <text evidence="2">The sequence shown here is derived from an EMBL/GenBank/DDBJ whole genome shotgun (WGS) entry which is preliminary data.</text>
</comment>
<gene>
    <name evidence="2" type="ORF">FD02_GL000784</name>
</gene>
<evidence type="ECO:0000256" key="1">
    <source>
        <dbReference type="SAM" id="SignalP"/>
    </source>
</evidence>
<dbReference type="STRING" id="1291734.FD02_GL000784"/>
<feature type="signal peptide" evidence="1">
    <location>
        <begin position="1"/>
        <end position="25"/>
    </location>
</feature>
<name>A0A0R1JSD2_9LACO</name>
<evidence type="ECO:0000313" key="2">
    <source>
        <dbReference type="EMBL" id="KRK74189.1"/>
    </source>
</evidence>
<dbReference type="EMBL" id="AZDJ01000001">
    <property type="protein sequence ID" value="KRK74189.1"/>
    <property type="molecule type" value="Genomic_DNA"/>
</dbReference>
<organism evidence="2 3">
    <name type="scientific">Lacticaseibacillus nasuensis JCM 17158</name>
    <dbReference type="NCBI Taxonomy" id="1291734"/>
    <lineage>
        <taxon>Bacteria</taxon>
        <taxon>Bacillati</taxon>
        <taxon>Bacillota</taxon>
        <taxon>Bacilli</taxon>
        <taxon>Lactobacillales</taxon>
        <taxon>Lactobacillaceae</taxon>
        <taxon>Lacticaseibacillus</taxon>
    </lineage>
</organism>
<dbReference type="Proteomes" id="UP000051804">
    <property type="component" value="Unassembled WGS sequence"/>
</dbReference>
<accession>A0A0R1JSD2</accession>
<dbReference type="PATRIC" id="fig|1291734.4.peg.811"/>
<dbReference type="AlphaFoldDB" id="A0A0R1JSD2"/>
<protein>
    <recommendedName>
        <fullName evidence="4">PepSY domain-containing protein</fullName>
    </recommendedName>
</protein>
<sequence>MTLVKSTTRLFTLAAGLAAATTAAAAYLTTRYWHQVLPNRLYRKAQLALAAKGPITGGWIDQTPRAGYVANHLVASYHGGLTVLQAGRPVTYEFDIAETGAITYLARLTA</sequence>
<proteinExistence type="predicted"/>
<reference evidence="2 3" key="1">
    <citation type="journal article" date="2015" name="Genome Announc.">
        <title>Expanding the biotechnology potential of lactobacilli through comparative genomics of 213 strains and associated genera.</title>
        <authorList>
            <person name="Sun Z."/>
            <person name="Harris H.M."/>
            <person name="McCann A."/>
            <person name="Guo C."/>
            <person name="Argimon S."/>
            <person name="Zhang W."/>
            <person name="Yang X."/>
            <person name="Jeffery I.B."/>
            <person name="Cooney J.C."/>
            <person name="Kagawa T.F."/>
            <person name="Liu W."/>
            <person name="Song Y."/>
            <person name="Salvetti E."/>
            <person name="Wrobel A."/>
            <person name="Rasinkangas P."/>
            <person name="Parkhill J."/>
            <person name="Rea M.C."/>
            <person name="O'Sullivan O."/>
            <person name="Ritari J."/>
            <person name="Douillard F.P."/>
            <person name="Paul Ross R."/>
            <person name="Yang R."/>
            <person name="Briner A.E."/>
            <person name="Felis G.E."/>
            <person name="de Vos W.M."/>
            <person name="Barrangou R."/>
            <person name="Klaenhammer T.R."/>
            <person name="Caufield P.W."/>
            <person name="Cui Y."/>
            <person name="Zhang H."/>
            <person name="O'Toole P.W."/>
        </authorList>
    </citation>
    <scope>NUCLEOTIDE SEQUENCE [LARGE SCALE GENOMIC DNA]</scope>
    <source>
        <strain evidence="2 3">JCM 17158</strain>
    </source>
</reference>